<reference evidence="2" key="1">
    <citation type="journal article" date="2019" name="Int. J. Syst. Evol. Microbiol.">
        <title>The Global Catalogue of Microorganisms (GCM) 10K type strain sequencing project: providing services to taxonomists for standard genome sequencing and annotation.</title>
        <authorList>
            <consortium name="The Broad Institute Genomics Platform"/>
            <consortium name="The Broad Institute Genome Sequencing Center for Infectious Disease"/>
            <person name="Wu L."/>
            <person name="Ma J."/>
        </authorList>
    </citation>
    <scope>NUCLEOTIDE SEQUENCE [LARGE SCALE GENOMIC DNA]</scope>
    <source>
        <strain evidence="2">KCTC 42964</strain>
    </source>
</reference>
<gene>
    <name evidence="1" type="ORF">ACFOGJ_06365</name>
</gene>
<dbReference type="RefSeq" id="WP_379898984.1">
    <property type="nucleotide sequence ID" value="NZ_JBHRTR010000017.1"/>
</dbReference>
<dbReference type="InterPro" id="IPR025427">
    <property type="entry name" value="DUF4160"/>
</dbReference>
<dbReference type="EMBL" id="JBHRTR010000017">
    <property type="protein sequence ID" value="MFC3226843.1"/>
    <property type="molecule type" value="Genomic_DNA"/>
</dbReference>
<comment type="caution">
    <text evidence="1">The sequence shown here is derived from an EMBL/GenBank/DDBJ whole genome shotgun (WGS) entry which is preliminary data.</text>
</comment>
<accession>A0ABV7KWS5</accession>
<dbReference type="Proteomes" id="UP001595528">
    <property type="component" value="Unassembled WGS sequence"/>
</dbReference>
<dbReference type="Pfam" id="PF13711">
    <property type="entry name" value="DUF4160"/>
    <property type="match status" value="1"/>
</dbReference>
<evidence type="ECO:0000313" key="2">
    <source>
        <dbReference type="Proteomes" id="UP001595528"/>
    </source>
</evidence>
<organism evidence="1 2">
    <name type="scientific">Marinibaculum pumilum</name>
    <dbReference type="NCBI Taxonomy" id="1766165"/>
    <lineage>
        <taxon>Bacteria</taxon>
        <taxon>Pseudomonadati</taxon>
        <taxon>Pseudomonadota</taxon>
        <taxon>Alphaproteobacteria</taxon>
        <taxon>Rhodospirillales</taxon>
        <taxon>Rhodospirillaceae</taxon>
        <taxon>Marinibaculum</taxon>
    </lineage>
</organism>
<keyword evidence="2" id="KW-1185">Reference proteome</keyword>
<protein>
    <submittedName>
        <fullName evidence="1">DUF4160 domain-containing protein</fullName>
    </submittedName>
</protein>
<name>A0ABV7KWS5_9PROT</name>
<sequence>MPTLDRFDGFRIVIYPNDHRPAHVHVIGADGEAVFFLNCPEGPPELRETYGLSRRSLGPVRTFLADRLAVLCDGWDNIHGL</sequence>
<proteinExistence type="predicted"/>
<evidence type="ECO:0000313" key="1">
    <source>
        <dbReference type="EMBL" id="MFC3226843.1"/>
    </source>
</evidence>